<evidence type="ECO:0000313" key="1">
    <source>
        <dbReference type="EMBL" id="GFY38297.1"/>
    </source>
</evidence>
<accession>A0A8X7BPZ4</accession>
<proteinExistence type="predicted"/>
<keyword evidence="2" id="KW-1185">Reference proteome</keyword>
<protein>
    <submittedName>
        <fullName evidence="1">Uncharacterized protein</fullName>
    </submittedName>
</protein>
<reference evidence="1" key="1">
    <citation type="submission" date="2020-08" db="EMBL/GenBank/DDBJ databases">
        <title>Multicomponent nature underlies the extraordinary mechanical properties of spider dragline silk.</title>
        <authorList>
            <person name="Kono N."/>
            <person name="Nakamura H."/>
            <person name="Mori M."/>
            <person name="Yoshida Y."/>
            <person name="Ohtoshi R."/>
            <person name="Malay A.D."/>
            <person name="Moran D.A.P."/>
            <person name="Tomita M."/>
            <person name="Numata K."/>
            <person name="Arakawa K."/>
        </authorList>
    </citation>
    <scope>NUCLEOTIDE SEQUENCE</scope>
</reference>
<sequence>MKRFRVRIKCTFPEGSREGLAYTTVLEQSKFHQADRTTVENVSILSTPNSPFEDWGKEGTCPLEDIGQGVRTCICFIRRRPTFVIKTG</sequence>
<comment type="caution">
    <text evidence="1">The sequence shown here is derived from an EMBL/GenBank/DDBJ whole genome shotgun (WGS) entry which is preliminary data.</text>
</comment>
<evidence type="ECO:0000313" key="2">
    <source>
        <dbReference type="Proteomes" id="UP000886998"/>
    </source>
</evidence>
<dbReference type="EMBL" id="BMAV01000769">
    <property type="protein sequence ID" value="GFY38297.1"/>
    <property type="molecule type" value="Genomic_DNA"/>
</dbReference>
<dbReference type="AlphaFoldDB" id="A0A8X7BPZ4"/>
<gene>
    <name evidence="1" type="ORF">TNIN_9721</name>
</gene>
<organism evidence="1 2">
    <name type="scientific">Trichonephila inaurata madagascariensis</name>
    <dbReference type="NCBI Taxonomy" id="2747483"/>
    <lineage>
        <taxon>Eukaryota</taxon>
        <taxon>Metazoa</taxon>
        <taxon>Ecdysozoa</taxon>
        <taxon>Arthropoda</taxon>
        <taxon>Chelicerata</taxon>
        <taxon>Arachnida</taxon>
        <taxon>Araneae</taxon>
        <taxon>Araneomorphae</taxon>
        <taxon>Entelegynae</taxon>
        <taxon>Araneoidea</taxon>
        <taxon>Nephilidae</taxon>
        <taxon>Trichonephila</taxon>
        <taxon>Trichonephila inaurata</taxon>
    </lineage>
</organism>
<dbReference type="Proteomes" id="UP000886998">
    <property type="component" value="Unassembled WGS sequence"/>
</dbReference>
<name>A0A8X7BPZ4_9ARAC</name>